<dbReference type="PANTHER" id="PTHR12888:SF0">
    <property type="entry name" value="PEROXISOME ASSEMBLY PROTEIN 12"/>
    <property type="match status" value="1"/>
</dbReference>
<evidence type="ECO:0000256" key="6">
    <source>
        <dbReference type="ARBA" id="ARBA00022723"/>
    </source>
</evidence>
<dbReference type="PANTHER" id="PTHR12888">
    <property type="entry name" value="PEROXISOME ASSEMBLY PROTEIN 12 PEROXIN-12"/>
    <property type="match status" value="1"/>
</dbReference>
<evidence type="ECO:0000256" key="2">
    <source>
        <dbReference type="ARBA" id="ARBA00004906"/>
    </source>
</evidence>
<proteinExistence type="inferred from homology"/>
<dbReference type="PIRSF" id="PIRSF038074">
    <property type="entry name" value="Peroxisome_assembly_p12"/>
    <property type="match status" value="1"/>
</dbReference>
<feature type="compositionally biased region" description="Pro residues" evidence="13">
    <location>
        <begin position="323"/>
        <end position="337"/>
    </location>
</feature>
<evidence type="ECO:0000256" key="4">
    <source>
        <dbReference type="ARBA" id="ARBA00022448"/>
    </source>
</evidence>
<evidence type="ECO:0000259" key="14">
    <source>
        <dbReference type="Pfam" id="PF04757"/>
    </source>
</evidence>
<comment type="caution">
    <text evidence="15">The sequence shown here is derived from an EMBL/GenBank/DDBJ whole genome shotgun (WGS) entry which is preliminary data.</text>
</comment>
<feature type="domain" description="Pex N-terminal" evidence="14">
    <location>
        <begin position="23"/>
        <end position="312"/>
    </location>
</feature>
<dbReference type="InterPro" id="IPR006845">
    <property type="entry name" value="Pex_N"/>
</dbReference>
<dbReference type="Pfam" id="PF04757">
    <property type="entry name" value="Pex2_Pex12"/>
    <property type="match status" value="1"/>
</dbReference>
<keyword evidence="12" id="KW-0576">Peroxisome</keyword>
<keyword evidence="6" id="KW-0479">Metal-binding</keyword>
<name>A0ABQ5S067_9CHLO</name>
<evidence type="ECO:0000256" key="8">
    <source>
        <dbReference type="ARBA" id="ARBA00022833"/>
    </source>
</evidence>
<evidence type="ECO:0000256" key="13">
    <source>
        <dbReference type="SAM" id="MobiDB-lite"/>
    </source>
</evidence>
<keyword evidence="11" id="KW-0472">Membrane</keyword>
<evidence type="ECO:0000313" key="16">
    <source>
        <dbReference type="Proteomes" id="UP001165090"/>
    </source>
</evidence>
<keyword evidence="7" id="KW-0863">Zinc-finger</keyword>
<keyword evidence="10" id="KW-1133">Transmembrane helix</keyword>
<evidence type="ECO:0000313" key="15">
    <source>
        <dbReference type="EMBL" id="GLI63054.1"/>
    </source>
</evidence>
<dbReference type="CDD" id="cd16451">
    <property type="entry name" value="mRING_PEX12"/>
    <property type="match status" value="1"/>
</dbReference>
<comment type="similarity">
    <text evidence="3">Belongs to the pex2/pex10/pex12 family.</text>
</comment>
<gene>
    <name evidence="15" type="ORF">VaNZ11_005769</name>
</gene>
<organism evidence="15 16">
    <name type="scientific">Volvox africanus</name>
    <dbReference type="NCBI Taxonomy" id="51714"/>
    <lineage>
        <taxon>Eukaryota</taxon>
        <taxon>Viridiplantae</taxon>
        <taxon>Chlorophyta</taxon>
        <taxon>core chlorophytes</taxon>
        <taxon>Chlorophyceae</taxon>
        <taxon>CS clade</taxon>
        <taxon>Chlamydomonadales</taxon>
        <taxon>Volvocaceae</taxon>
        <taxon>Volvox</taxon>
    </lineage>
</organism>
<keyword evidence="8" id="KW-0862">Zinc</keyword>
<evidence type="ECO:0000256" key="12">
    <source>
        <dbReference type="ARBA" id="ARBA00023140"/>
    </source>
</evidence>
<keyword evidence="5" id="KW-0812">Transmembrane</keyword>
<accession>A0ABQ5S067</accession>
<protein>
    <recommendedName>
        <fullName evidence="14">Pex N-terminal domain-containing protein</fullName>
    </recommendedName>
</protein>
<keyword evidence="9" id="KW-0653">Protein transport</keyword>
<evidence type="ECO:0000256" key="11">
    <source>
        <dbReference type="ARBA" id="ARBA00023136"/>
    </source>
</evidence>
<reference evidence="15 16" key="1">
    <citation type="journal article" date="2023" name="IScience">
        <title>Expanded male sex-determining region conserved during the evolution of homothallism in the green alga Volvox.</title>
        <authorList>
            <person name="Yamamoto K."/>
            <person name="Matsuzaki R."/>
            <person name="Mahakham W."/>
            <person name="Heman W."/>
            <person name="Sekimoto H."/>
            <person name="Kawachi M."/>
            <person name="Minakuchi Y."/>
            <person name="Toyoda A."/>
            <person name="Nozaki H."/>
        </authorList>
    </citation>
    <scope>NUCLEOTIDE SEQUENCE [LARGE SCALE GENOMIC DNA]</scope>
    <source>
        <strain evidence="15 16">NIES-4468</strain>
    </source>
</reference>
<dbReference type="EMBL" id="BSDZ01000014">
    <property type="protein sequence ID" value="GLI63054.1"/>
    <property type="molecule type" value="Genomic_DNA"/>
</dbReference>
<sequence>MFVHLGGDENSKPTYFEVIAADRLVPSLKAAVVYALSVFSQRHPWVHRLLSHDDEVFALLAFTLDGHSLFASDSTFADSLYGLLLRPLRPGAQDAPGRLTRRQRWLVLICKVLLPYMRSKAEKTFRRSSSASGGVLALALRYGAGQRSPSSESGRTGLLGAREERGGAAAGSGLWRGRLERAFVAAYPWIHAVMEGTAFAYQLSYLLGASPVHDPVLHAVGVSVARISAKDLVATEKAKQEGRQSLLQALEAARAAAANAPARSMAAAAVSSSRYGLLRGLLTARWFVEDHSRTALILAVFGFKALEWWYSTAEGSLARSKVLPPPPPPPPPRPVSPPEGVGLPADPSDCPLCRSRTTNPATIATSGYVFCYPCAFSHVLQHGRCPVSLLPAKLDHVRKLYEAA</sequence>
<evidence type="ECO:0000256" key="7">
    <source>
        <dbReference type="ARBA" id="ARBA00022771"/>
    </source>
</evidence>
<evidence type="ECO:0000256" key="5">
    <source>
        <dbReference type="ARBA" id="ARBA00022692"/>
    </source>
</evidence>
<keyword evidence="16" id="KW-1185">Reference proteome</keyword>
<dbReference type="SUPFAM" id="SSF57850">
    <property type="entry name" value="RING/U-box"/>
    <property type="match status" value="1"/>
</dbReference>
<dbReference type="InterPro" id="IPR017375">
    <property type="entry name" value="PEX12"/>
</dbReference>
<evidence type="ECO:0000256" key="3">
    <source>
        <dbReference type="ARBA" id="ARBA00008704"/>
    </source>
</evidence>
<evidence type="ECO:0000256" key="10">
    <source>
        <dbReference type="ARBA" id="ARBA00022989"/>
    </source>
</evidence>
<comment type="subcellular location">
    <subcellularLocation>
        <location evidence="1">Peroxisome membrane</location>
        <topology evidence="1">Multi-pass membrane protein</topology>
    </subcellularLocation>
</comment>
<evidence type="ECO:0000256" key="9">
    <source>
        <dbReference type="ARBA" id="ARBA00022927"/>
    </source>
</evidence>
<keyword evidence="4" id="KW-0813">Transport</keyword>
<dbReference type="Proteomes" id="UP001165090">
    <property type="component" value="Unassembled WGS sequence"/>
</dbReference>
<comment type="pathway">
    <text evidence="2">Protein modification; protein ubiquitination.</text>
</comment>
<feature type="region of interest" description="Disordered" evidence="13">
    <location>
        <begin position="319"/>
        <end position="341"/>
    </location>
</feature>
<evidence type="ECO:0000256" key="1">
    <source>
        <dbReference type="ARBA" id="ARBA00004585"/>
    </source>
</evidence>
<feature type="region of interest" description="Disordered" evidence="13">
    <location>
        <begin position="145"/>
        <end position="164"/>
    </location>
</feature>